<dbReference type="Gene3D" id="3.40.50.720">
    <property type="entry name" value="NAD(P)-binding Rossmann-like Domain"/>
    <property type="match status" value="1"/>
</dbReference>
<dbReference type="STRING" id="906689.A0A2I0XI70"/>
<reference evidence="1 2" key="2">
    <citation type="journal article" date="2017" name="Nature">
        <title>The Apostasia genome and the evolution of orchids.</title>
        <authorList>
            <person name="Zhang G.Q."/>
            <person name="Liu K.W."/>
            <person name="Li Z."/>
            <person name="Lohaus R."/>
            <person name="Hsiao Y.Y."/>
            <person name="Niu S.C."/>
            <person name="Wang J.Y."/>
            <person name="Lin Y.C."/>
            <person name="Xu Q."/>
            <person name="Chen L.J."/>
            <person name="Yoshida K."/>
            <person name="Fujiwara S."/>
            <person name="Wang Z.W."/>
            <person name="Zhang Y.Q."/>
            <person name="Mitsuda N."/>
            <person name="Wang M."/>
            <person name="Liu G.H."/>
            <person name="Pecoraro L."/>
            <person name="Huang H.X."/>
            <person name="Xiao X.J."/>
            <person name="Lin M."/>
            <person name="Wu X.Y."/>
            <person name="Wu W.L."/>
            <person name="Chen Y.Y."/>
            <person name="Chang S.B."/>
            <person name="Sakamoto S."/>
            <person name="Ohme-Takagi M."/>
            <person name="Yagi M."/>
            <person name="Zeng S.J."/>
            <person name="Shen C.Y."/>
            <person name="Yeh C.M."/>
            <person name="Luo Y.B."/>
            <person name="Tsai W.C."/>
            <person name="Van de Peer Y."/>
            <person name="Liu Z.J."/>
        </authorList>
    </citation>
    <scope>NUCLEOTIDE SEQUENCE [LARGE SCALE GENOMIC DNA]</scope>
    <source>
        <tissue evidence="1">The whole plant</tissue>
    </source>
</reference>
<evidence type="ECO:0000313" key="2">
    <source>
        <dbReference type="Proteomes" id="UP000233837"/>
    </source>
</evidence>
<proteinExistence type="predicted"/>
<reference evidence="1 2" key="1">
    <citation type="journal article" date="2016" name="Sci. Rep.">
        <title>The Dendrobium catenatum Lindl. genome sequence provides insights into polysaccharide synthase, floral development and adaptive evolution.</title>
        <authorList>
            <person name="Zhang G.Q."/>
            <person name="Xu Q."/>
            <person name="Bian C."/>
            <person name="Tsai W.C."/>
            <person name="Yeh C.M."/>
            <person name="Liu K.W."/>
            <person name="Yoshida K."/>
            <person name="Zhang L.S."/>
            <person name="Chang S.B."/>
            <person name="Chen F."/>
            <person name="Shi Y."/>
            <person name="Su Y.Y."/>
            <person name="Zhang Y.Q."/>
            <person name="Chen L.J."/>
            <person name="Yin Y."/>
            <person name="Lin M."/>
            <person name="Huang H."/>
            <person name="Deng H."/>
            <person name="Wang Z.W."/>
            <person name="Zhu S.L."/>
            <person name="Zhao X."/>
            <person name="Deng C."/>
            <person name="Niu S.C."/>
            <person name="Huang J."/>
            <person name="Wang M."/>
            <person name="Liu G.H."/>
            <person name="Yang H.J."/>
            <person name="Xiao X.J."/>
            <person name="Hsiao Y.Y."/>
            <person name="Wu W.L."/>
            <person name="Chen Y.Y."/>
            <person name="Mitsuda N."/>
            <person name="Ohme-Takagi M."/>
            <person name="Luo Y.B."/>
            <person name="Van de Peer Y."/>
            <person name="Liu Z.J."/>
        </authorList>
    </citation>
    <scope>NUCLEOTIDE SEQUENCE [LARGE SCALE GENOMIC DNA]</scope>
    <source>
        <tissue evidence="1">The whole plant</tissue>
    </source>
</reference>
<sequence>MAKFVEESKAKCVCAFLQELNDAVKAKFVEESPEALIKRNPSFFSLFTLVIATQVPRYASNPYTPFVIHLA</sequence>
<dbReference type="AlphaFoldDB" id="A0A2I0XI70"/>
<dbReference type="Proteomes" id="UP000233837">
    <property type="component" value="Unassembled WGS sequence"/>
</dbReference>
<gene>
    <name evidence="1" type="primary">AXR1</name>
    <name evidence="1" type="ORF">MA16_Dca009788</name>
</gene>
<accession>A0A2I0XI70</accession>
<protein>
    <submittedName>
        <fullName evidence="1">NEDD8-activating enzyme E1 regulatory subunit</fullName>
    </submittedName>
</protein>
<dbReference type="GO" id="GO:0008641">
    <property type="term" value="F:ubiquitin-like modifier activating enzyme activity"/>
    <property type="evidence" value="ECO:0007669"/>
    <property type="project" value="InterPro"/>
</dbReference>
<evidence type="ECO:0000313" key="1">
    <source>
        <dbReference type="EMBL" id="PKU87616.1"/>
    </source>
</evidence>
<name>A0A2I0XI70_9ASPA</name>
<keyword evidence="2" id="KW-1185">Reference proteome</keyword>
<dbReference type="InterPro" id="IPR035985">
    <property type="entry name" value="Ubiquitin-activating_enz"/>
</dbReference>
<dbReference type="SUPFAM" id="SSF69572">
    <property type="entry name" value="Activating enzymes of the ubiquitin-like proteins"/>
    <property type="match status" value="1"/>
</dbReference>
<dbReference type="EMBL" id="KZ501864">
    <property type="protein sequence ID" value="PKU87616.1"/>
    <property type="molecule type" value="Genomic_DNA"/>
</dbReference>
<organism evidence="1 2">
    <name type="scientific">Dendrobium catenatum</name>
    <dbReference type="NCBI Taxonomy" id="906689"/>
    <lineage>
        <taxon>Eukaryota</taxon>
        <taxon>Viridiplantae</taxon>
        <taxon>Streptophyta</taxon>
        <taxon>Embryophyta</taxon>
        <taxon>Tracheophyta</taxon>
        <taxon>Spermatophyta</taxon>
        <taxon>Magnoliopsida</taxon>
        <taxon>Liliopsida</taxon>
        <taxon>Asparagales</taxon>
        <taxon>Orchidaceae</taxon>
        <taxon>Epidendroideae</taxon>
        <taxon>Malaxideae</taxon>
        <taxon>Dendrobiinae</taxon>
        <taxon>Dendrobium</taxon>
    </lineage>
</organism>